<dbReference type="SUPFAM" id="SSF57756">
    <property type="entry name" value="Retrovirus zinc finger-like domains"/>
    <property type="match status" value="1"/>
</dbReference>
<accession>A0AAV0W638</accession>
<dbReference type="Proteomes" id="UP001160148">
    <property type="component" value="Unassembled WGS sequence"/>
</dbReference>
<proteinExistence type="predicted"/>
<name>A0AAV0W638_9HEMI</name>
<dbReference type="AlphaFoldDB" id="A0AAV0W638"/>
<evidence type="ECO:0000256" key="1">
    <source>
        <dbReference type="SAM" id="MobiDB-lite"/>
    </source>
</evidence>
<protein>
    <recommendedName>
        <fullName evidence="4">Nucleic-acid-binding protein from transposon X-element</fullName>
    </recommendedName>
</protein>
<dbReference type="GO" id="GO:0003676">
    <property type="term" value="F:nucleic acid binding"/>
    <property type="evidence" value="ECO:0007669"/>
    <property type="project" value="InterPro"/>
</dbReference>
<dbReference type="EMBL" id="CARXXK010000001">
    <property type="protein sequence ID" value="CAI6351261.1"/>
    <property type="molecule type" value="Genomic_DNA"/>
</dbReference>
<evidence type="ECO:0000313" key="3">
    <source>
        <dbReference type="Proteomes" id="UP001160148"/>
    </source>
</evidence>
<evidence type="ECO:0000313" key="2">
    <source>
        <dbReference type="EMBL" id="CAI6351261.1"/>
    </source>
</evidence>
<sequence length="423" mass="46378">MTRVKKNVPRRGSDPNLHPPQKVTIKRPTSSASSLQSSTKKQKQKDIESLSSDSESMSSISELTSTDQISGLPGSLPTSIRSSSPGKSISNRSTPTPTQDLPPVEQKIKPPPPLITSTSAWRKAASKLMKAVPIDSITVKAFRNDSVKIQCTDSDMFRIVQKYFKNTETEFFTFPSPEEKTLKVVIRGLPTDISDIELSEELVSKGYEISAVRQFVKAGKKLPLHMVSLPNNPASKSIFRESSFFYISVKVEAYKATNPAQCFNCQRFGHSSIYCGFTPRCVKCAGSHLAKDCPKTLEQTPKCINCEGPHTANYKQCPEFLKTKAAKQASLPMFNQQRVQTTLYQPPATITPPSNEDAIIRPQSYATVVGPKPSKLSSQPVNPEAIQLLTNLLSELTAGSANIRNVLISTLNALIPLLLSHNG</sequence>
<reference evidence="2 3" key="1">
    <citation type="submission" date="2023-01" db="EMBL/GenBank/DDBJ databases">
        <authorList>
            <person name="Whitehead M."/>
        </authorList>
    </citation>
    <scope>NUCLEOTIDE SEQUENCE [LARGE SCALE GENOMIC DNA]</scope>
</reference>
<feature type="compositionally biased region" description="Low complexity" evidence="1">
    <location>
        <begin position="49"/>
        <end position="67"/>
    </location>
</feature>
<dbReference type="InterPro" id="IPR036875">
    <property type="entry name" value="Znf_CCHC_sf"/>
</dbReference>
<evidence type="ECO:0008006" key="4">
    <source>
        <dbReference type="Google" id="ProtNLM"/>
    </source>
</evidence>
<feature type="compositionally biased region" description="Low complexity" evidence="1">
    <location>
        <begin position="30"/>
        <end position="39"/>
    </location>
</feature>
<keyword evidence="3" id="KW-1185">Reference proteome</keyword>
<comment type="caution">
    <text evidence="2">The sequence shown here is derived from an EMBL/GenBank/DDBJ whole genome shotgun (WGS) entry which is preliminary data.</text>
</comment>
<dbReference type="PANTHER" id="PTHR33273">
    <property type="entry name" value="DOMAIN-CONTAINING PROTEIN, PUTATIVE-RELATED"/>
    <property type="match status" value="1"/>
</dbReference>
<organism evidence="2 3">
    <name type="scientific">Macrosiphum euphorbiae</name>
    <name type="common">potato aphid</name>
    <dbReference type="NCBI Taxonomy" id="13131"/>
    <lineage>
        <taxon>Eukaryota</taxon>
        <taxon>Metazoa</taxon>
        <taxon>Ecdysozoa</taxon>
        <taxon>Arthropoda</taxon>
        <taxon>Hexapoda</taxon>
        <taxon>Insecta</taxon>
        <taxon>Pterygota</taxon>
        <taxon>Neoptera</taxon>
        <taxon>Paraneoptera</taxon>
        <taxon>Hemiptera</taxon>
        <taxon>Sternorrhyncha</taxon>
        <taxon>Aphidomorpha</taxon>
        <taxon>Aphidoidea</taxon>
        <taxon>Aphididae</taxon>
        <taxon>Macrosiphini</taxon>
        <taxon>Macrosiphum</taxon>
    </lineage>
</organism>
<feature type="region of interest" description="Disordered" evidence="1">
    <location>
        <begin position="1"/>
        <end position="116"/>
    </location>
</feature>
<dbReference type="GO" id="GO:0008270">
    <property type="term" value="F:zinc ion binding"/>
    <property type="evidence" value="ECO:0007669"/>
    <property type="project" value="InterPro"/>
</dbReference>
<gene>
    <name evidence="2" type="ORF">MEUPH1_LOCUS7626</name>
</gene>
<dbReference type="PANTHER" id="PTHR33273:SF2">
    <property type="entry name" value="ENDONUCLEASE_EXONUCLEASE_PHOSPHATASE DOMAIN-CONTAINING PROTEIN"/>
    <property type="match status" value="1"/>
</dbReference>
<feature type="compositionally biased region" description="Low complexity" evidence="1">
    <location>
        <begin position="79"/>
        <end position="93"/>
    </location>
</feature>